<evidence type="ECO:0000313" key="9">
    <source>
        <dbReference type="Proteomes" id="UP000051673"/>
    </source>
</evidence>
<dbReference type="OrthoDB" id="9806592at2"/>
<reference evidence="8 9" key="1">
    <citation type="journal article" date="2015" name="Genome Announc.">
        <title>Expanding the biotechnology potential of lactobacilli through comparative genomics of 213 strains and associated genera.</title>
        <authorList>
            <person name="Sun Z."/>
            <person name="Harris H.M."/>
            <person name="McCann A."/>
            <person name="Guo C."/>
            <person name="Argimon S."/>
            <person name="Zhang W."/>
            <person name="Yang X."/>
            <person name="Jeffery I.B."/>
            <person name="Cooney J.C."/>
            <person name="Kagawa T.F."/>
            <person name="Liu W."/>
            <person name="Song Y."/>
            <person name="Salvetti E."/>
            <person name="Wrobel A."/>
            <person name="Rasinkangas P."/>
            <person name="Parkhill J."/>
            <person name="Rea M.C."/>
            <person name="O'Sullivan O."/>
            <person name="Ritari J."/>
            <person name="Douillard F.P."/>
            <person name="Paul Ross R."/>
            <person name="Yang R."/>
            <person name="Briner A.E."/>
            <person name="Felis G.E."/>
            <person name="de Vos W.M."/>
            <person name="Barrangou R."/>
            <person name="Klaenhammer T.R."/>
            <person name="Caufield P.W."/>
            <person name="Cui Y."/>
            <person name="Zhang H."/>
            <person name="O'Toole P.W."/>
        </authorList>
    </citation>
    <scope>NUCLEOTIDE SEQUENCE [LARGE SCALE GENOMIC DNA]</scope>
    <source>
        <strain evidence="8 9">DSM 20014</strain>
    </source>
</reference>
<keyword evidence="5" id="KW-0720">Serine protease</keyword>
<dbReference type="AlphaFoldDB" id="A0A0R2JJR4"/>
<evidence type="ECO:0000256" key="7">
    <source>
        <dbReference type="SAM" id="MobiDB-lite"/>
    </source>
</evidence>
<dbReference type="InterPro" id="IPR023562">
    <property type="entry name" value="ClpP/TepA"/>
</dbReference>
<dbReference type="EMBL" id="JQCD01000018">
    <property type="protein sequence ID" value="KRN77491.1"/>
    <property type="molecule type" value="Genomic_DNA"/>
</dbReference>
<evidence type="ECO:0000256" key="2">
    <source>
        <dbReference type="ARBA" id="ARBA00022490"/>
    </source>
</evidence>
<keyword evidence="2" id="KW-0963">Cytoplasm</keyword>
<evidence type="ECO:0000313" key="8">
    <source>
        <dbReference type="EMBL" id="KRN77491.1"/>
    </source>
</evidence>
<evidence type="ECO:0000256" key="3">
    <source>
        <dbReference type="ARBA" id="ARBA00022670"/>
    </source>
</evidence>
<name>A0A0R2JJR4_9LACO</name>
<evidence type="ECO:0000256" key="1">
    <source>
        <dbReference type="ARBA" id="ARBA00007039"/>
    </source>
</evidence>
<dbReference type="NCBIfam" id="NF045542">
    <property type="entry name" value="Clp_rel_HeadMat"/>
    <property type="match status" value="1"/>
</dbReference>
<dbReference type="PANTHER" id="PTHR10381">
    <property type="entry name" value="ATP-DEPENDENT CLP PROTEASE PROTEOLYTIC SUBUNIT"/>
    <property type="match status" value="1"/>
</dbReference>
<keyword evidence="4" id="KW-0378">Hydrolase</keyword>
<feature type="region of interest" description="Disordered" evidence="7">
    <location>
        <begin position="207"/>
        <end position="237"/>
    </location>
</feature>
<dbReference type="InterPro" id="IPR029045">
    <property type="entry name" value="ClpP/crotonase-like_dom_sf"/>
</dbReference>
<accession>A0A0R2JJR4</accession>
<comment type="similarity">
    <text evidence="1 6">Belongs to the peptidase S14 family.</text>
</comment>
<protein>
    <recommendedName>
        <fullName evidence="6">ATP-dependent Clp protease proteolytic subunit</fullName>
    </recommendedName>
</protein>
<dbReference type="Pfam" id="PF00574">
    <property type="entry name" value="CLP_protease"/>
    <property type="match status" value="1"/>
</dbReference>
<keyword evidence="3" id="KW-0645">Protease</keyword>
<evidence type="ECO:0000256" key="6">
    <source>
        <dbReference type="RuleBase" id="RU003567"/>
    </source>
</evidence>
<dbReference type="GO" id="GO:0009368">
    <property type="term" value="C:endopeptidase Clp complex"/>
    <property type="evidence" value="ECO:0007669"/>
    <property type="project" value="TreeGrafter"/>
</dbReference>
<evidence type="ECO:0000256" key="5">
    <source>
        <dbReference type="ARBA" id="ARBA00022825"/>
    </source>
</evidence>
<dbReference type="PRINTS" id="PR00127">
    <property type="entry name" value="CLPPROTEASEP"/>
</dbReference>
<dbReference type="GO" id="GO:0004252">
    <property type="term" value="F:serine-type endopeptidase activity"/>
    <property type="evidence" value="ECO:0007669"/>
    <property type="project" value="InterPro"/>
</dbReference>
<proteinExistence type="inferred from homology"/>
<dbReference type="SUPFAM" id="SSF52096">
    <property type="entry name" value="ClpP/crotonase"/>
    <property type="match status" value="1"/>
</dbReference>
<organism evidence="8 9">
    <name type="scientific">Weissella minor</name>
    <dbReference type="NCBI Taxonomy" id="1620"/>
    <lineage>
        <taxon>Bacteria</taxon>
        <taxon>Bacillati</taxon>
        <taxon>Bacillota</taxon>
        <taxon>Bacilli</taxon>
        <taxon>Lactobacillales</taxon>
        <taxon>Lactobacillaceae</taxon>
        <taxon>Weissella</taxon>
    </lineage>
</organism>
<dbReference type="Gene3D" id="3.90.226.10">
    <property type="entry name" value="2-enoyl-CoA Hydratase, Chain A, domain 1"/>
    <property type="match status" value="1"/>
</dbReference>
<gene>
    <name evidence="8" type="ORF">IV67_GL001546</name>
</gene>
<dbReference type="CDD" id="cd07016">
    <property type="entry name" value="S14_ClpP_1"/>
    <property type="match status" value="1"/>
</dbReference>
<dbReference type="PANTHER" id="PTHR10381:SF70">
    <property type="entry name" value="ATP-DEPENDENT CLP PROTEASE PROTEOLYTIC SUBUNIT"/>
    <property type="match status" value="1"/>
</dbReference>
<feature type="compositionally biased region" description="Low complexity" evidence="7">
    <location>
        <begin position="207"/>
        <end position="222"/>
    </location>
</feature>
<dbReference type="Proteomes" id="UP000051673">
    <property type="component" value="Unassembled WGS sequence"/>
</dbReference>
<dbReference type="GO" id="GO:0006515">
    <property type="term" value="P:protein quality control for misfolded or incompletely synthesized proteins"/>
    <property type="evidence" value="ECO:0007669"/>
    <property type="project" value="TreeGrafter"/>
</dbReference>
<dbReference type="InterPro" id="IPR001907">
    <property type="entry name" value="ClpP"/>
</dbReference>
<keyword evidence="9" id="KW-1185">Reference proteome</keyword>
<dbReference type="GO" id="GO:0004176">
    <property type="term" value="F:ATP-dependent peptidase activity"/>
    <property type="evidence" value="ECO:0007669"/>
    <property type="project" value="InterPro"/>
</dbReference>
<sequence length="237" mass="25247">MKTLDLIGPVVGNDSSWIYDFLEIDCISPNKVKSTLNDLGDDDLTINLSSGGGEVTAASEIYTALRQIDKEVTINITGMAASAASVIAMGANIVNISPTAQFMIHQASVSETAGNKDKLTHVADMLDKTDQSIAQAYVERTGVSMDEIAKMMADETFLTATEAVEYGFADNIMFANQATAKATNSIETGLLSTDAINKVGTLIAKQSQNKNSQKNKTNNNGSRLAQRSAKATILLED</sequence>
<dbReference type="GO" id="GO:0051117">
    <property type="term" value="F:ATPase binding"/>
    <property type="evidence" value="ECO:0007669"/>
    <property type="project" value="TreeGrafter"/>
</dbReference>
<evidence type="ECO:0000256" key="4">
    <source>
        <dbReference type="ARBA" id="ARBA00022801"/>
    </source>
</evidence>
<dbReference type="RefSeq" id="WP_057786588.1">
    <property type="nucleotide sequence ID" value="NZ_JQCD01000018.1"/>
</dbReference>
<comment type="caution">
    <text evidence="8">The sequence shown here is derived from an EMBL/GenBank/DDBJ whole genome shotgun (WGS) entry which is preliminary data.</text>
</comment>
<dbReference type="PATRIC" id="fig|1620.3.peg.1580"/>
<dbReference type="STRING" id="1620.IV67_GL001546"/>